<dbReference type="InterPro" id="IPR050173">
    <property type="entry name" value="ABC_transporter_C-like"/>
</dbReference>
<dbReference type="GO" id="GO:0000329">
    <property type="term" value="C:fungal-type vacuole membrane"/>
    <property type="evidence" value="ECO:0007669"/>
    <property type="project" value="UniProtKB-ARBA"/>
</dbReference>
<evidence type="ECO:0000259" key="5">
    <source>
        <dbReference type="Pfam" id="PF00005"/>
    </source>
</evidence>
<dbReference type="SUPFAM" id="SSF52540">
    <property type="entry name" value="P-loop containing nucleoside triphosphate hydrolases"/>
    <property type="match status" value="1"/>
</dbReference>
<dbReference type="PANTHER" id="PTHR24223:SF443">
    <property type="entry name" value="MULTIDRUG-RESISTANCE LIKE PROTEIN 1, ISOFORM I"/>
    <property type="match status" value="1"/>
</dbReference>
<keyword evidence="3" id="KW-0547">Nucleotide-binding</keyword>
<comment type="caution">
    <text evidence="6">The sequence shown here is derived from an EMBL/GenBank/DDBJ whole genome shotgun (WGS) entry which is preliminary data.</text>
</comment>
<dbReference type="AlphaFoldDB" id="A0A1G4BCK0"/>
<keyword evidence="4 6" id="KW-0067">ATP-binding</keyword>
<dbReference type="InterPro" id="IPR027417">
    <property type="entry name" value="P-loop_NTPase"/>
</dbReference>
<dbReference type="GeneID" id="34558735"/>
<accession>A0A1G4BCK0</accession>
<keyword evidence="7" id="KW-1185">Reference proteome</keyword>
<evidence type="ECO:0000256" key="3">
    <source>
        <dbReference type="ARBA" id="ARBA00022741"/>
    </source>
</evidence>
<dbReference type="GO" id="GO:0012505">
    <property type="term" value="C:endomembrane system"/>
    <property type="evidence" value="ECO:0007669"/>
    <property type="project" value="UniProtKB-SubCell"/>
</dbReference>
<gene>
    <name evidence="6" type="ORF">CORC01_05583</name>
</gene>
<dbReference type="Proteomes" id="UP000176998">
    <property type="component" value="Unassembled WGS sequence"/>
</dbReference>
<dbReference type="InterPro" id="IPR003439">
    <property type="entry name" value="ABC_transporter-like_ATP-bd"/>
</dbReference>
<name>A0A1G4BCK0_9PEZI</name>
<evidence type="ECO:0000313" key="7">
    <source>
        <dbReference type="Proteomes" id="UP000176998"/>
    </source>
</evidence>
<dbReference type="GO" id="GO:0016887">
    <property type="term" value="F:ATP hydrolysis activity"/>
    <property type="evidence" value="ECO:0007669"/>
    <property type="project" value="InterPro"/>
</dbReference>
<dbReference type="RefSeq" id="XP_022476239.1">
    <property type="nucleotide sequence ID" value="XM_022617225.1"/>
</dbReference>
<dbReference type="PANTHER" id="PTHR24223">
    <property type="entry name" value="ATP-BINDING CASSETTE SUB-FAMILY C"/>
    <property type="match status" value="1"/>
</dbReference>
<evidence type="ECO:0000256" key="4">
    <source>
        <dbReference type="ARBA" id="ARBA00022840"/>
    </source>
</evidence>
<keyword evidence="2" id="KW-0677">Repeat</keyword>
<dbReference type="EMBL" id="MJBS01000039">
    <property type="protein sequence ID" value="OHE99090.1"/>
    <property type="molecule type" value="Genomic_DNA"/>
</dbReference>
<dbReference type="STRING" id="1209926.A0A1G4BCK0"/>
<feature type="domain" description="ABC transporter" evidence="5">
    <location>
        <begin position="3"/>
        <end position="137"/>
    </location>
</feature>
<protein>
    <submittedName>
        <fullName evidence="6">Spermidine/putrescine import ATP-binding protein potA</fullName>
    </submittedName>
</protein>
<evidence type="ECO:0000313" key="6">
    <source>
        <dbReference type="EMBL" id="OHE99090.1"/>
    </source>
</evidence>
<organism evidence="6 7">
    <name type="scientific">Colletotrichum orchidophilum</name>
    <dbReference type="NCBI Taxonomy" id="1209926"/>
    <lineage>
        <taxon>Eukaryota</taxon>
        <taxon>Fungi</taxon>
        <taxon>Dikarya</taxon>
        <taxon>Ascomycota</taxon>
        <taxon>Pezizomycotina</taxon>
        <taxon>Sordariomycetes</taxon>
        <taxon>Hypocreomycetidae</taxon>
        <taxon>Glomerellales</taxon>
        <taxon>Glomerellaceae</taxon>
        <taxon>Colletotrichum</taxon>
    </lineage>
</organism>
<evidence type="ECO:0000256" key="1">
    <source>
        <dbReference type="ARBA" id="ARBA00004127"/>
    </source>
</evidence>
<dbReference type="GO" id="GO:0005524">
    <property type="term" value="F:ATP binding"/>
    <property type="evidence" value="ECO:0007669"/>
    <property type="project" value="UniProtKB-KW"/>
</dbReference>
<dbReference type="Pfam" id="PF00005">
    <property type="entry name" value="ABC_tran"/>
    <property type="match status" value="1"/>
</dbReference>
<comment type="subcellular location">
    <subcellularLocation>
        <location evidence="1">Endomembrane system</location>
        <topology evidence="1">Multi-pass membrane protein</topology>
    </subcellularLocation>
</comment>
<dbReference type="OrthoDB" id="6500128at2759"/>
<reference evidence="6 7" key="1">
    <citation type="submission" date="2016-09" db="EMBL/GenBank/DDBJ databases">
        <authorList>
            <person name="Capua I."/>
            <person name="De Benedictis P."/>
            <person name="Joannis T."/>
            <person name="Lombin L.H."/>
            <person name="Cattoli G."/>
        </authorList>
    </citation>
    <scope>NUCLEOTIDE SEQUENCE [LARGE SCALE GENOMIC DNA]</scope>
    <source>
        <strain evidence="6 7">IMI 309357</strain>
    </source>
</reference>
<proteinExistence type="predicted"/>
<evidence type="ECO:0000256" key="2">
    <source>
        <dbReference type="ARBA" id="ARBA00022737"/>
    </source>
</evidence>
<sequence>MPFTIPGGTHVAVVDPTGGGKSTLVSFLLRLLDPTMGTVTLDGVPMVDVPLHVLRSHRVAVPHDAASFPKSTVREVTNPQGNHSRDEIFRVLSDLDRLAGLHNQAPLVLDELADEQVAPGTGRAQLLALASITLQKPRKESTY</sequence>
<dbReference type="Gene3D" id="3.40.50.300">
    <property type="entry name" value="P-loop containing nucleotide triphosphate hydrolases"/>
    <property type="match status" value="1"/>
</dbReference>
<dbReference type="GO" id="GO:0042626">
    <property type="term" value="F:ATPase-coupled transmembrane transporter activity"/>
    <property type="evidence" value="ECO:0007669"/>
    <property type="project" value="TreeGrafter"/>
</dbReference>